<keyword evidence="4 5" id="KW-0472">Membrane</keyword>
<evidence type="ECO:0000313" key="7">
    <source>
        <dbReference type="Proteomes" id="UP000256328"/>
    </source>
</evidence>
<evidence type="ECO:0000256" key="2">
    <source>
        <dbReference type="ARBA" id="ARBA00022692"/>
    </source>
</evidence>
<dbReference type="AlphaFoldDB" id="A0A3D8SZ46"/>
<comment type="subcellular location">
    <subcellularLocation>
        <location evidence="1">Membrane</location>
        <topology evidence="1">Multi-pass membrane protein</topology>
    </subcellularLocation>
</comment>
<feature type="transmembrane region" description="Helical" evidence="5">
    <location>
        <begin position="242"/>
        <end position="262"/>
    </location>
</feature>
<dbReference type="InterPro" id="IPR007568">
    <property type="entry name" value="RTA1"/>
</dbReference>
<dbReference type="PANTHER" id="PTHR31465">
    <property type="entry name" value="PROTEIN RTA1-RELATED"/>
    <property type="match status" value="1"/>
</dbReference>
<comment type="caution">
    <text evidence="6">The sequence shown here is derived from an EMBL/GenBank/DDBJ whole genome shotgun (WGS) entry which is preliminary data.</text>
</comment>
<feature type="transmembrane region" description="Helical" evidence="5">
    <location>
        <begin position="160"/>
        <end position="182"/>
    </location>
</feature>
<keyword evidence="3 5" id="KW-1133">Transmembrane helix</keyword>
<keyword evidence="7" id="KW-1185">Reference proteome</keyword>
<keyword evidence="2 5" id="KW-0812">Transmembrane</keyword>
<feature type="transmembrane region" description="Helical" evidence="5">
    <location>
        <begin position="15"/>
        <end position="32"/>
    </location>
</feature>
<organism evidence="6 7">
    <name type="scientific">Coleophoma crateriformis</name>
    <dbReference type="NCBI Taxonomy" id="565419"/>
    <lineage>
        <taxon>Eukaryota</taxon>
        <taxon>Fungi</taxon>
        <taxon>Dikarya</taxon>
        <taxon>Ascomycota</taxon>
        <taxon>Pezizomycotina</taxon>
        <taxon>Leotiomycetes</taxon>
        <taxon>Helotiales</taxon>
        <taxon>Dermateaceae</taxon>
        <taxon>Coleophoma</taxon>
    </lineage>
</organism>
<reference evidence="6 7" key="1">
    <citation type="journal article" date="2018" name="IMA Fungus">
        <title>IMA Genome-F 9: Draft genome sequence of Annulohypoxylon stygium, Aspergillus mulundensis, Berkeleyomyces basicola (syn. Thielaviopsis basicola), Ceratocystis smalleyi, two Cercospora beticola strains, Coleophoma cylindrospora, Fusarium fracticaudum, Phialophora cf. hyalina, and Morchella septimelata.</title>
        <authorList>
            <person name="Wingfield B.D."/>
            <person name="Bills G.F."/>
            <person name="Dong Y."/>
            <person name="Huang W."/>
            <person name="Nel W.J."/>
            <person name="Swalarsk-Parry B.S."/>
            <person name="Vaghefi N."/>
            <person name="Wilken P.M."/>
            <person name="An Z."/>
            <person name="de Beer Z.W."/>
            <person name="De Vos L."/>
            <person name="Chen L."/>
            <person name="Duong T.A."/>
            <person name="Gao Y."/>
            <person name="Hammerbacher A."/>
            <person name="Kikkert J.R."/>
            <person name="Li Y."/>
            <person name="Li H."/>
            <person name="Li K."/>
            <person name="Li Q."/>
            <person name="Liu X."/>
            <person name="Ma X."/>
            <person name="Naidoo K."/>
            <person name="Pethybridge S.J."/>
            <person name="Sun J."/>
            <person name="Steenkamp E.T."/>
            <person name="van der Nest M.A."/>
            <person name="van Wyk S."/>
            <person name="Wingfield M.J."/>
            <person name="Xiong C."/>
            <person name="Yue Q."/>
            <person name="Zhang X."/>
        </authorList>
    </citation>
    <scope>NUCLEOTIDE SEQUENCE [LARGE SCALE GENOMIC DNA]</scope>
    <source>
        <strain evidence="6 7">BP5796</strain>
    </source>
</reference>
<evidence type="ECO:0000256" key="1">
    <source>
        <dbReference type="ARBA" id="ARBA00004141"/>
    </source>
</evidence>
<evidence type="ECO:0000313" key="6">
    <source>
        <dbReference type="EMBL" id="RDW91597.1"/>
    </source>
</evidence>
<gene>
    <name evidence="6" type="ORF">BP5796_02762</name>
</gene>
<feature type="transmembrane region" description="Helical" evidence="5">
    <location>
        <begin position="44"/>
        <end position="62"/>
    </location>
</feature>
<dbReference type="PANTHER" id="PTHR31465:SF1">
    <property type="entry name" value="PROTEIN RTA1-RELATED"/>
    <property type="match status" value="1"/>
</dbReference>
<sequence length="315" mass="35266">MATLESCQYYCYDPSFMAAAGAMGMFAQFVLIHGYQAGRAKSKCMIPLIIGGLFEFLGYGARLVGHFESPNFKLIFYAAQAVALTSAPALMAASVFLHHERIIKATDGAQLSPWKLKTFKLVFLIGDCFSFLIQSVGSALRLTSDAQWIRLGNRLVMMGLGEQIIFLVLFGYVSGTLHYRLARTTPARLTHKANPRLADVPIPFKKHLMVLYLAAILIIIRSAVRLLENMQGSTGLIHRHEYFLYLFDAAFMVMVMAMFHFVHPSQMEALDAFYAHRAGDVQYLTLQNQSPQLYFEGIKIWEGKRLPAADDSIAC</sequence>
<evidence type="ECO:0000256" key="3">
    <source>
        <dbReference type="ARBA" id="ARBA00022989"/>
    </source>
</evidence>
<evidence type="ECO:0000256" key="5">
    <source>
        <dbReference type="SAM" id="Phobius"/>
    </source>
</evidence>
<dbReference type="EMBL" id="PDLN01000003">
    <property type="protein sequence ID" value="RDW91597.1"/>
    <property type="molecule type" value="Genomic_DNA"/>
</dbReference>
<dbReference type="Pfam" id="PF04479">
    <property type="entry name" value="RTA1"/>
    <property type="match status" value="1"/>
</dbReference>
<feature type="transmembrane region" description="Helical" evidence="5">
    <location>
        <begin position="74"/>
        <end position="97"/>
    </location>
</feature>
<feature type="transmembrane region" description="Helical" evidence="5">
    <location>
        <begin position="209"/>
        <end position="227"/>
    </location>
</feature>
<feature type="transmembrane region" description="Helical" evidence="5">
    <location>
        <begin position="118"/>
        <end position="140"/>
    </location>
</feature>
<accession>A0A3D8SZ46</accession>
<evidence type="ECO:0000256" key="4">
    <source>
        <dbReference type="ARBA" id="ARBA00023136"/>
    </source>
</evidence>
<dbReference type="GO" id="GO:0016020">
    <property type="term" value="C:membrane"/>
    <property type="evidence" value="ECO:0007669"/>
    <property type="project" value="UniProtKB-SubCell"/>
</dbReference>
<dbReference type="OrthoDB" id="3358017at2759"/>
<dbReference type="Proteomes" id="UP000256328">
    <property type="component" value="Unassembled WGS sequence"/>
</dbReference>
<name>A0A3D8SZ46_9HELO</name>
<proteinExistence type="predicted"/>
<protein>
    <submittedName>
        <fullName evidence="6">Uncharacterized protein</fullName>
    </submittedName>
</protein>